<dbReference type="PROSITE" id="PS51257">
    <property type="entry name" value="PROKAR_LIPOPROTEIN"/>
    <property type="match status" value="1"/>
</dbReference>
<name>A0A917J010_9BACT</name>
<dbReference type="Pfam" id="PF14322">
    <property type="entry name" value="SusD-like_3"/>
    <property type="match status" value="1"/>
</dbReference>
<evidence type="ECO:0000256" key="5">
    <source>
        <dbReference type="ARBA" id="ARBA00023237"/>
    </source>
</evidence>
<dbReference type="SUPFAM" id="SSF48452">
    <property type="entry name" value="TPR-like"/>
    <property type="match status" value="1"/>
</dbReference>
<organism evidence="8 9">
    <name type="scientific">Filimonas zeae</name>
    <dbReference type="NCBI Taxonomy" id="1737353"/>
    <lineage>
        <taxon>Bacteria</taxon>
        <taxon>Pseudomonadati</taxon>
        <taxon>Bacteroidota</taxon>
        <taxon>Chitinophagia</taxon>
        <taxon>Chitinophagales</taxon>
        <taxon>Chitinophagaceae</taxon>
        <taxon>Filimonas</taxon>
    </lineage>
</organism>
<keyword evidence="4" id="KW-0472">Membrane</keyword>
<dbReference type="Pfam" id="PF07980">
    <property type="entry name" value="SusD_RagB"/>
    <property type="match status" value="1"/>
</dbReference>
<reference evidence="8" key="1">
    <citation type="journal article" date="2014" name="Int. J. Syst. Evol. Microbiol.">
        <title>Complete genome sequence of Corynebacterium casei LMG S-19264T (=DSM 44701T), isolated from a smear-ripened cheese.</title>
        <authorList>
            <consortium name="US DOE Joint Genome Institute (JGI-PGF)"/>
            <person name="Walter F."/>
            <person name="Albersmeier A."/>
            <person name="Kalinowski J."/>
            <person name="Ruckert C."/>
        </authorList>
    </citation>
    <scope>NUCLEOTIDE SEQUENCE</scope>
    <source>
        <strain evidence="8">CGMCC 1.15290</strain>
    </source>
</reference>
<dbReference type="InterPro" id="IPR011990">
    <property type="entry name" value="TPR-like_helical_dom_sf"/>
</dbReference>
<evidence type="ECO:0000313" key="9">
    <source>
        <dbReference type="Proteomes" id="UP000627292"/>
    </source>
</evidence>
<keyword evidence="5" id="KW-0998">Cell outer membrane</keyword>
<dbReference type="InterPro" id="IPR012944">
    <property type="entry name" value="SusD_RagB_dom"/>
</dbReference>
<evidence type="ECO:0000256" key="1">
    <source>
        <dbReference type="ARBA" id="ARBA00004442"/>
    </source>
</evidence>
<comment type="subcellular location">
    <subcellularLocation>
        <location evidence="1">Cell outer membrane</location>
    </subcellularLocation>
</comment>
<evidence type="ECO:0000256" key="4">
    <source>
        <dbReference type="ARBA" id="ARBA00023136"/>
    </source>
</evidence>
<protein>
    <submittedName>
        <fullName evidence="8">Membrane protein</fullName>
    </submittedName>
</protein>
<comment type="similarity">
    <text evidence="2">Belongs to the SusD family.</text>
</comment>
<evidence type="ECO:0000259" key="7">
    <source>
        <dbReference type="Pfam" id="PF14322"/>
    </source>
</evidence>
<feature type="domain" description="SusD-like N-terminal" evidence="7">
    <location>
        <begin position="82"/>
        <end position="235"/>
    </location>
</feature>
<sequence length="501" mass="55250">MKCKHIFYGISSLLLVWGATGCSKVLDQQPVTSIVAYDTAASISAGEAEKLISGMYLFYKGYDIMEWSVLDRITNGDAIADNAYAGGDNTANIMLDNFTANSLNNNLNRDWGYAYKMIGRVNIIIPQIEKCTDPALTPARKNQMLSEARFLRAYCYFDLVRLFGGVPLLLKAPDLTSSESLLNSTIVARASVDSVYGSILKDLWFAKDNAMETGNAATKFLITKGTANAALTQVYAHMPTPNWDSVSYYADRVIPQYNLVTNYTFLWDNSHKNNSEAIWELNYFGYAGPDAIGNWIPSNLVGGSIGNYQGGGWKKFNIPSNDLVSQFRTEGDSVRLHTSIKFLNITGQYSDPNWPASDYPFIVKYNDPGSGINDVYIMRLPDIMLLKAEALVKANNLSGAMALVNQVRTRVGLGNKSAATAAEAEMAIAVERRLELAFEGYRWNDLVRTGKAIEVMNAQKGGIVNGVQNPLNYNVQPFRLIMPVPQAQMDLNPALVQSPGY</sequence>
<dbReference type="AlphaFoldDB" id="A0A917J010"/>
<reference evidence="8" key="2">
    <citation type="submission" date="2020-09" db="EMBL/GenBank/DDBJ databases">
        <authorList>
            <person name="Sun Q."/>
            <person name="Zhou Y."/>
        </authorList>
    </citation>
    <scope>NUCLEOTIDE SEQUENCE</scope>
    <source>
        <strain evidence="8">CGMCC 1.15290</strain>
    </source>
</reference>
<keyword evidence="3" id="KW-0732">Signal</keyword>
<dbReference type="Gene3D" id="1.25.40.390">
    <property type="match status" value="1"/>
</dbReference>
<dbReference type="GO" id="GO:0009279">
    <property type="term" value="C:cell outer membrane"/>
    <property type="evidence" value="ECO:0007669"/>
    <property type="project" value="UniProtKB-SubCell"/>
</dbReference>
<accession>A0A917J010</accession>
<dbReference type="InterPro" id="IPR033985">
    <property type="entry name" value="SusD-like_N"/>
</dbReference>
<dbReference type="Proteomes" id="UP000627292">
    <property type="component" value="Unassembled WGS sequence"/>
</dbReference>
<gene>
    <name evidence="8" type="ORF">GCM10011379_24460</name>
</gene>
<feature type="domain" description="RagB/SusD" evidence="6">
    <location>
        <begin position="372"/>
        <end position="501"/>
    </location>
</feature>
<proteinExistence type="inferred from homology"/>
<dbReference type="EMBL" id="BMIB01000002">
    <property type="protein sequence ID" value="GGH68298.1"/>
    <property type="molecule type" value="Genomic_DNA"/>
</dbReference>
<comment type="caution">
    <text evidence="8">The sequence shown here is derived from an EMBL/GenBank/DDBJ whole genome shotgun (WGS) entry which is preliminary data.</text>
</comment>
<evidence type="ECO:0000256" key="2">
    <source>
        <dbReference type="ARBA" id="ARBA00006275"/>
    </source>
</evidence>
<evidence type="ECO:0000259" key="6">
    <source>
        <dbReference type="Pfam" id="PF07980"/>
    </source>
</evidence>
<dbReference type="CDD" id="cd08977">
    <property type="entry name" value="SusD"/>
    <property type="match status" value="1"/>
</dbReference>
<evidence type="ECO:0000313" key="8">
    <source>
        <dbReference type="EMBL" id="GGH68298.1"/>
    </source>
</evidence>
<evidence type="ECO:0000256" key="3">
    <source>
        <dbReference type="ARBA" id="ARBA00022729"/>
    </source>
</evidence>
<keyword evidence="9" id="KW-1185">Reference proteome</keyword>
<dbReference type="RefSeq" id="WP_188952445.1">
    <property type="nucleotide sequence ID" value="NZ_BMIB01000002.1"/>
</dbReference>